<accession>A0A8X6HLB8</accession>
<name>A0A8X6HLB8_TRICU</name>
<dbReference type="EMBL" id="BMAO01018792">
    <property type="protein sequence ID" value="GFR26012.1"/>
    <property type="molecule type" value="Genomic_DNA"/>
</dbReference>
<protein>
    <submittedName>
        <fullName evidence="1">Uncharacterized protein</fullName>
    </submittedName>
</protein>
<organism evidence="1 2">
    <name type="scientific">Trichonephila clavata</name>
    <name type="common">Joro spider</name>
    <name type="synonym">Nephila clavata</name>
    <dbReference type="NCBI Taxonomy" id="2740835"/>
    <lineage>
        <taxon>Eukaryota</taxon>
        <taxon>Metazoa</taxon>
        <taxon>Ecdysozoa</taxon>
        <taxon>Arthropoda</taxon>
        <taxon>Chelicerata</taxon>
        <taxon>Arachnida</taxon>
        <taxon>Araneae</taxon>
        <taxon>Araneomorphae</taxon>
        <taxon>Entelegynae</taxon>
        <taxon>Araneoidea</taxon>
        <taxon>Nephilidae</taxon>
        <taxon>Trichonephila</taxon>
    </lineage>
</organism>
<dbReference type="AlphaFoldDB" id="A0A8X6HLB8"/>
<keyword evidence="2" id="KW-1185">Reference proteome</keyword>
<comment type="caution">
    <text evidence="1">The sequence shown here is derived from an EMBL/GenBank/DDBJ whole genome shotgun (WGS) entry which is preliminary data.</text>
</comment>
<dbReference type="Proteomes" id="UP000887116">
    <property type="component" value="Unassembled WGS sequence"/>
</dbReference>
<evidence type="ECO:0000313" key="2">
    <source>
        <dbReference type="Proteomes" id="UP000887116"/>
    </source>
</evidence>
<sequence length="139" mass="15399">MTPCPDLLHCALGRALHTKTVPRPLADRHESLYDGHPAIETLCLWVPLELLGPPIETPIPPLAAAHTTLSLARSSCAECLLHLLPYHPTKTQLQKISYLVSNFPVLGAFLQRCLKNPSLQLYTHSNDISYVSKFFFGST</sequence>
<proteinExistence type="predicted"/>
<reference evidence="1" key="1">
    <citation type="submission" date="2020-07" db="EMBL/GenBank/DDBJ databases">
        <title>Multicomponent nature underlies the extraordinary mechanical properties of spider dragline silk.</title>
        <authorList>
            <person name="Kono N."/>
            <person name="Nakamura H."/>
            <person name="Mori M."/>
            <person name="Yoshida Y."/>
            <person name="Ohtoshi R."/>
            <person name="Malay A.D."/>
            <person name="Moran D.A.P."/>
            <person name="Tomita M."/>
            <person name="Numata K."/>
            <person name="Arakawa K."/>
        </authorList>
    </citation>
    <scope>NUCLEOTIDE SEQUENCE</scope>
</reference>
<gene>
    <name evidence="1" type="ORF">TNCT_687661</name>
</gene>
<evidence type="ECO:0000313" key="1">
    <source>
        <dbReference type="EMBL" id="GFR26012.1"/>
    </source>
</evidence>